<evidence type="ECO:0000256" key="1">
    <source>
        <dbReference type="SAM" id="Coils"/>
    </source>
</evidence>
<feature type="transmembrane region" description="Helical" evidence="2">
    <location>
        <begin position="95"/>
        <end position="113"/>
    </location>
</feature>
<protein>
    <submittedName>
        <fullName evidence="3">Uncharacterized protein</fullName>
    </submittedName>
</protein>
<keyword evidence="1" id="KW-0175">Coiled coil</keyword>
<dbReference type="RefSeq" id="WP_137091881.1">
    <property type="nucleotide sequence ID" value="NZ_CP028923.1"/>
</dbReference>
<evidence type="ECO:0000313" key="3">
    <source>
        <dbReference type="EMBL" id="QCK16289.1"/>
    </source>
</evidence>
<sequence length="320" mass="38097">MFNSLKSKLKKIILLEHEAINSLYEEDIKRKIIFSNIVFLSLPIVYAIFMAVDYQVYLMPFDEMRFDQLVVPIIIFICLSGLILNYYNRIFLSRIAFIISWPILLHLLPIILLKSPKDYFFAYPAGIIFHSILIQLMFSRPKEPFLFYPLLLLNFLLLINISFVLELYDSDFDIPDQMTGDKYYLYDGILYWLLFNLVIFYIQKVVEGFIDRLNSSKSEIEIKKNQLDELNRNLEVAVKERTSELEIQNERLKKHAFYNAHLLRGPFCRVFGLINLQKIYRDNKMDHAEIDEKLFPSLHELDTRIKEIQRILEKDNLSKK</sequence>
<feature type="transmembrane region" description="Helical" evidence="2">
    <location>
        <begin position="69"/>
        <end position="88"/>
    </location>
</feature>
<evidence type="ECO:0000313" key="4">
    <source>
        <dbReference type="Proteomes" id="UP000298616"/>
    </source>
</evidence>
<organism evidence="3 4">
    <name type="scientific">Mangrovivirga cuniculi</name>
    <dbReference type="NCBI Taxonomy" id="2715131"/>
    <lineage>
        <taxon>Bacteria</taxon>
        <taxon>Pseudomonadati</taxon>
        <taxon>Bacteroidota</taxon>
        <taxon>Cytophagia</taxon>
        <taxon>Cytophagales</taxon>
        <taxon>Mangrovivirgaceae</taxon>
        <taxon>Mangrovivirga</taxon>
    </lineage>
</organism>
<dbReference type="OrthoDB" id="982262at2"/>
<feature type="transmembrane region" description="Helical" evidence="2">
    <location>
        <begin position="119"/>
        <end position="138"/>
    </location>
</feature>
<feature type="transmembrane region" description="Helical" evidence="2">
    <location>
        <begin position="32"/>
        <end position="49"/>
    </location>
</feature>
<accession>A0A4D7JK10</accession>
<dbReference type="EMBL" id="CP028923">
    <property type="protein sequence ID" value="QCK16289.1"/>
    <property type="molecule type" value="Genomic_DNA"/>
</dbReference>
<gene>
    <name evidence="3" type="ORF">DCC35_16860</name>
</gene>
<keyword evidence="2" id="KW-0472">Membrane</keyword>
<dbReference type="KEGG" id="fpf:DCC35_16860"/>
<feature type="coiled-coil region" evidence="1">
    <location>
        <begin position="210"/>
        <end position="240"/>
    </location>
</feature>
<keyword evidence="2" id="KW-1133">Transmembrane helix</keyword>
<dbReference type="AlphaFoldDB" id="A0A4D7JK10"/>
<keyword evidence="4" id="KW-1185">Reference proteome</keyword>
<evidence type="ECO:0000256" key="2">
    <source>
        <dbReference type="SAM" id="Phobius"/>
    </source>
</evidence>
<feature type="transmembrane region" description="Helical" evidence="2">
    <location>
        <begin position="183"/>
        <end position="202"/>
    </location>
</feature>
<dbReference type="Proteomes" id="UP000298616">
    <property type="component" value="Chromosome"/>
</dbReference>
<reference evidence="3 4" key="1">
    <citation type="submission" date="2018-04" db="EMBL/GenBank/DDBJ databases">
        <title>Complete genome uncultured novel isolate.</title>
        <authorList>
            <person name="Merlino G."/>
        </authorList>
    </citation>
    <scope>NUCLEOTIDE SEQUENCE [LARGE SCALE GENOMIC DNA]</scope>
    <source>
        <strain evidence="4">R1DC9</strain>
    </source>
</reference>
<proteinExistence type="predicted"/>
<feature type="transmembrane region" description="Helical" evidence="2">
    <location>
        <begin position="145"/>
        <end position="163"/>
    </location>
</feature>
<keyword evidence="2" id="KW-0812">Transmembrane</keyword>
<name>A0A4D7JK10_9BACT</name>